<dbReference type="GO" id="GO:0005886">
    <property type="term" value="C:plasma membrane"/>
    <property type="evidence" value="ECO:0007669"/>
    <property type="project" value="UniProtKB-SubCell"/>
</dbReference>
<dbReference type="InterPro" id="IPR011701">
    <property type="entry name" value="MFS"/>
</dbReference>
<feature type="transmembrane region" description="Helical" evidence="7">
    <location>
        <begin position="99"/>
        <end position="122"/>
    </location>
</feature>
<feature type="transmembrane region" description="Helical" evidence="7">
    <location>
        <begin position="245"/>
        <end position="266"/>
    </location>
</feature>
<feature type="transmembrane region" description="Helical" evidence="7">
    <location>
        <begin position="336"/>
        <end position="360"/>
    </location>
</feature>
<dbReference type="Pfam" id="PF07690">
    <property type="entry name" value="MFS_1"/>
    <property type="match status" value="1"/>
</dbReference>
<evidence type="ECO:0000256" key="4">
    <source>
        <dbReference type="ARBA" id="ARBA00022692"/>
    </source>
</evidence>
<evidence type="ECO:0000256" key="1">
    <source>
        <dbReference type="ARBA" id="ARBA00004651"/>
    </source>
</evidence>
<feature type="transmembrane region" description="Helical" evidence="7">
    <location>
        <begin position="45"/>
        <end position="67"/>
    </location>
</feature>
<feature type="domain" description="Major facilitator superfamily (MFS) profile" evidence="8">
    <location>
        <begin position="9"/>
        <end position="390"/>
    </location>
</feature>
<dbReference type="RefSeq" id="WP_085883151.1">
    <property type="nucleotide sequence ID" value="NZ_FWFR01000001.1"/>
</dbReference>
<keyword evidence="2" id="KW-0813">Transport</keyword>
<keyword evidence="3" id="KW-1003">Cell membrane</keyword>
<evidence type="ECO:0000313" key="9">
    <source>
        <dbReference type="EMBL" id="SLN45213.1"/>
    </source>
</evidence>
<dbReference type="EMBL" id="FWFR01000001">
    <property type="protein sequence ID" value="SLN45213.1"/>
    <property type="molecule type" value="Genomic_DNA"/>
</dbReference>
<feature type="transmembrane region" description="Helical" evidence="7">
    <location>
        <begin position="161"/>
        <end position="180"/>
    </location>
</feature>
<evidence type="ECO:0000256" key="6">
    <source>
        <dbReference type="ARBA" id="ARBA00023136"/>
    </source>
</evidence>
<feature type="transmembrane region" description="Helical" evidence="7">
    <location>
        <begin position="207"/>
        <end position="233"/>
    </location>
</feature>
<gene>
    <name evidence="9" type="ORF">OCH7691_01935</name>
</gene>
<feature type="transmembrane region" description="Helical" evidence="7">
    <location>
        <begin position="366"/>
        <end position="383"/>
    </location>
</feature>
<dbReference type="AlphaFoldDB" id="A0A1Y5SPB5"/>
<feature type="transmembrane region" description="Helical" evidence="7">
    <location>
        <begin position="9"/>
        <end position="33"/>
    </location>
</feature>
<organism evidence="9 10">
    <name type="scientific">Oceanibacterium hippocampi</name>
    <dbReference type="NCBI Taxonomy" id="745714"/>
    <lineage>
        <taxon>Bacteria</taxon>
        <taxon>Pseudomonadati</taxon>
        <taxon>Pseudomonadota</taxon>
        <taxon>Alphaproteobacteria</taxon>
        <taxon>Sneathiellales</taxon>
        <taxon>Sneathiellaceae</taxon>
        <taxon>Oceanibacterium</taxon>
    </lineage>
</organism>
<accession>A0A1Y5SPB5</accession>
<evidence type="ECO:0000256" key="7">
    <source>
        <dbReference type="SAM" id="Phobius"/>
    </source>
</evidence>
<dbReference type="PROSITE" id="PS50850">
    <property type="entry name" value="MFS"/>
    <property type="match status" value="1"/>
</dbReference>
<dbReference type="PANTHER" id="PTHR23517">
    <property type="entry name" value="RESISTANCE PROTEIN MDTM, PUTATIVE-RELATED-RELATED"/>
    <property type="match status" value="1"/>
</dbReference>
<keyword evidence="6 7" id="KW-0472">Membrane</keyword>
<evidence type="ECO:0000256" key="5">
    <source>
        <dbReference type="ARBA" id="ARBA00022989"/>
    </source>
</evidence>
<evidence type="ECO:0000313" key="10">
    <source>
        <dbReference type="Proteomes" id="UP000193200"/>
    </source>
</evidence>
<dbReference type="OrthoDB" id="8524807at2"/>
<evidence type="ECO:0000256" key="3">
    <source>
        <dbReference type="ARBA" id="ARBA00022475"/>
    </source>
</evidence>
<evidence type="ECO:0000259" key="8">
    <source>
        <dbReference type="PROSITE" id="PS50850"/>
    </source>
</evidence>
<dbReference type="InterPro" id="IPR050171">
    <property type="entry name" value="MFS_Transporters"/>
</dbReference>
<dbReference type="Proteomes" id="UP000193200">
    <property type="component" value="Unassembled WGS sequence"/>
</dbReference>
<protein>
    <submittedName>
        <fullName evidence="9">Major Facilitator Superfamily protein</fullName>
    </submittedName>
</protein>
<sequence>MKRYANQCVILFGGIAHSYAHLFTLLFATVVLGMEGMWGLSYAELFALAVPATVMFGVGALPAGWIADRWSATGMIVVFFLGIGASAVIVGLADSPFQVAAGLTLLGTFASIYHPVGIPWLVAHAANPGRALGISGVFGSLGTAGAALVAGFLVAHGGWRIAFLVPGAVALGSGVLFLLADRSGWFDATRHAAASSAPVSKGDTRRVFAVLAVTVLCSGLIFQSTAFALPKIFEERLSDFVNGNVLGIGGLVTACYLLSALTQIIGGELADRYSLRSIYWSVQLLQLPVIAVAFMLHNPALVAVAALMIGFNVAGQPAENALLARHTPEAWRGRAFGAKFVLTLGVSALGVALIPVIHAMTGRLDYLFIALFAFAAIAALAAYRLPRPAAIPAAVPAE</sequence>
<keyword evidence="5 7" id="KW-1133">Transmembrane helix</keyword>
<dbReference type="PANTHER" id="PTHR23517:SF2">
    <property type="entry name" value="MULTIDRUG RESISTANCE PROTEIN MDTH"/>
    <property type="match status" value="1"/>
</dbReference>
<proteinExistence type="predicted"/>
<keyword evidence="10" id="KW-1185">Reference proteome</keyword>
<dbReference type="InParanoid" id="A0A1Y5SPB5"/>
<keyword evidence="4 7" id="KW-0812">Transmembrane</keyword>
<dbReference type="Gene3D" id="1.20.1250.20">
    <property type="entry name" value="MFS general substrate transporter like domains"/>
    <property type="match status" value="2"/>
</dbReference>
<dbReference type="SUPFAM" id="SSF103473">
    <property type="entry name" value="MFS general substrate transporter"/>
    <property type="match status" value="1"/>
</dbReference>
<dbReference type="InterPro" id="IPR020846">
    <property type="entry name" value="MFS_dom"/>
</dbReference>
<comment type="subcellular location">
    <subcellularLocation>
        <location evidence="1">Cell membrane</location>
        <topology evidence="1">Multi-pass membrane protein</topology>
    </subcellularLocation>
</comment>
<evidence type="ECO:0000256" key="2">
    <source>
        <dbReference type="ARBA" id="ARBA00022448"/>
    </source>
</evidence>
<dbReference type="GO" id="GO:0022857">
    <property type="term" value="F:transmembrane transporter activity"/>
    <property type="evidence" value="ECO:0007669"/>
    <property type="project" value="InterPro"/>
</dbReference>
<reference evidence="9 10" key="1">
    <citation type="submission" date="2017-03" db="EMBL/GenBank/DDBJ databases">
        <authorList>
            <person name="Afonso C.L."/>
            <person name="Miller P.J."/>
            <person name="Scott M.A."/>
            <person name="Spackman E."/>
            <person name="Goraichik I."/>
            <person name="Dimitrov K.M."/>
            <person name="Suarez D.L."/>
            <person name="Swayne D.E."/>
        </authorList>
    </citation>
    <scope>NUCLEOTIDE SEQUENCE [LARGE SCALE GENOMIC DNA]</scope>
    <source>
        <strain evidence="9 10">CECT 7691</strain>
    </source>
</reference>
<dbReference type="InterPro" id="IPR036259">
    <property type="entry name" value="MFS_trans_sf"/>
</dbReference>
<feature type="transmembrane region" description="Helical" evidence="7">
    <location>
        <begin position="74"/>
        <end position="93"/>
    </location>
</feature>
<feature type="transmembrane region" description="Helical" evidence="7">
    <location>
        <begin position="134"/>
        <end position="155"/>
    </location>
</feature>
<name>A0A1Y5SPB5_9PROT</name>